<gene>
    <name evidence="2" type="ORF">SHEWBE_1425</name>
</gene>
<evidence type="ECO:0000313" key="2">
    <source>
        <dbReference type="EMBL" id="SQH75391.1"/>
    </source>
</evidence>
<dbReference type="SUPFAM" id="SSF51182">
    <property type="entry name" value="RmlC-like cupins"/>
    <property type="match status" value="1"/>
</dbReference>
<dbReference type="EMBL" id="LS483452">
    <property type="protein sequence ID" value="SQH75391.1"/>
    <property type="molecule type" value="Genomic_DNA"/>
</dbReference>
<dbReference type="RefSeq" id="WP_005499012.1">
    <property type="nucleotide sequence ID" value="NZ_LS483452.1"/>
</dbReference>
<dbReference type="InterPro" id="IPR014710">
    <property type="entry name" value="RmlC-like_jellyroll"/>
</dbReference>
<dbReference type="AlphaFoldDB" id="A0A330LZS2"/>
<evidence type="ECO:0000259" key="1">
    <source>
        <dbReference type="Pfam" id="PF07883"/>
    </source>
</evidence>
<proteinExistence type="predicted"/>
<dbReference type="Proteomes" id="UP000250123">
    <property type="component" value="Chromosome SHEWBE"/>
</dbReference>
<accession>A0A330LZS2</accession>
<dbReference type="Gene3D" id="2.60.120.10">
    <property type="entry name" value="Jelly Rolls"/>
    <property type="match status" value="1"/>
</dbReference>
<protein>
    <recommendedName>
        <fullName evidence="1">Cupin type-2 domain-containing protein</fullName>
    </recommendedName>
</protein>
<dbReference type="CDD" id="cd06981">
    <property type="entry name" value="cupin_reut_a1446"/>
    <property type="match status" value="1"/>
</dbReference>
<name>A0A330LZS2_9GAMM</name>
<sequence>MEKSNIFDKIPADLTLESFEQIGGNDKILIERIVSKAHVTPEGQWYDQDRSEWVMVLKGEAKLQFEQGELVHMKAGDHVDIAAHCKHRVAWTSTETETLWLTVHY</sequence>
<feature type="domain" description="Cupin type-2" evidence="1">
    <location>
        <begin position="46"/>
        <end position="103"/>
    </location>
</feature>
<reference evidence="3" key="1">
    <citation type="submission" date="2018-06" db="EMBL/GenBank/DDBJ databases">
        <authorList>
            <person name="Cea G.-C."/>
            <person name="William W."/>
        </authorList>
    </citation>
    <scope>NUCLEOTIDE SEQUENCE [LARGE SCALE GENOMIC DNA]</scope>
    <source>
        <strain evidence="3">DB21MT-2</strain>
    </source>
</reference>
<organism evidence="2 3">
    <name type="scientific">Shewanella benthica</name>
    <dbReference type="NCBI Taxonomy" id="43661"/>
    <lineage>
        <taxon>Bacteria</taxon>
        <taxon>Pseudomonadati</taxon>
        <taxon>Pseudomonadota</taxon>
        <taxon>Gammaproteobacteria</taxon>
        <taxon>Alteromonadales</taxon>
        <taxon>Shewanellaceae</taxon>
        <taxon>Shewanella</taxon>
    </lineage>
</organism>
<dbReference type="KEGG" id="sbk:SHEWBE_1425"/>
<dbReference type="OrthoDB" id="9798585at2"/>
<dbReference type="InterPro" id="IPR013096">
    <property type="entry name" value="Cupin_2"/>
</dbReference>
<dbReference type="InterPro" id="IPR011051">
    <property type="entry name" value="RmlC_Cupin_sf"/>
</dbReference>
<evidence type="ECO:0000313" key="3">
    <source>
        <dbReference type="Proteomes" id="UP000250123"/>
    </source>
</evidence>
<dbReference type="Pfam" id="PF07883">
    <property type="entry name" value="Cupin_2"/>
    <property type="match status" value="1"/>
</dbReference>